<evidence type="ECO:0000256" key="1">
    <source>
        <dbReference type="PROSITE-ProRule" id="PRU00266"/>
    </source>
</evidence>
<feature type="compositionally biased region" description="Basic and acidic residues" evidence="2">
    <location>
        <begin position="382"/>
        <end position="417"/>
    </location>
</feature>
<dbReference type="SMART" id="SM00443">
    <property type="entry name" value="G_patch"/>
    <property type="match status" value="1"/>
</dbReference>
<feature type="compositionally biased region" description="Acidic residues" evidence="2">
    <location>
        <begin position="257"/>
        <end position="272"/>
    </location>
</feature>
<feature type="compositionally biased region" description="Basic and acidic residues" evidence="2">
    <location>
        <begin position="353"/>
        <end position="372"/>
    </location>
</feature>
<feature type="compositionally biased region" description="Basic and acidic residues" evidence="2">
    <location>
        <begin position="95"/>
        <end position="109"/>
    </location>
</feature>
<keyword evidence="6" id="KW-1185">Reference proteome</keyword>
<dbReference type="PANTHER" id="PTHR46528:SF1">
    <property type="entry name" value="PROTEIN SON"/>
    <property type="match status" value="1"/>
</dbReference>
<dbReference type="Proteomes" id="UP001307889">
    <property type="component" value="Chromosome 12"/>
</dbReference>
<sequence>MEKDKKSSDEILKELFSSINDITEKPPSVDSDSDSSSSSSENERKVTVKKEKKSKRYDSSSKHKHKKRKKSKKSTKYSVSISDKRRSSHEKKSSRKYESAKEKDDKVKIKSEKELPLLEVLKKEMIHSAPSSVMPEQPLPSLELPVVVKQEKFDEPKKEDIKIEGPSDASVKQDEKQNDDTSEKILGKVADVFVEDMLDSGVQPVAQTADATKKTIQIQDLKNCNILAVAENLKAKKEEMKANKKRKREDGELSEGTSDESESSDSDDEETEPSQSSSKKKKSHKKDEERHKSKKKKSKHGHKDRKSDDKSIRRSESSKHSDRSDRKRRSDDRKNRRRSRSSSRSSRFYQDSRSYRERTRGLSRSRSRDRPSWRPRSRSGGRRKDSDKDSVRDLRKKLDGRRSSSRSDRDRKSREEKDEYFIDKRKLLEIARRNALSMMKQGQVGTDIDKVACITAGGKTVDQLTDFCKHLSQKEATGLESVSSESSSEDDDQPFHHPFQIKERPNIVLNIRNCGPLPSKSLQEKSSETLMLQFPVSSGSHHRKNESEWVPVSPKKTETKTATTNSKPKAVTSTAVVPLVPYEIPQPQPTAPPVPTYSTTYPAPVRHAPTDIGTAITERLNAIRQEQDASAMFNVGSGLFTGSTGAKLLSPLQLASGQQAWARKDQLISATPVSGGMGMSLLQKMGWKPGEGLGKNHEGTLEPLKLPVKMDKRGLVCAEEMTFRQRQAINRMPPNAAGPRVPPGPVHKSLEGKHPVSLLVEFCTRRRYDPPIFNTVCEEGPPHQKRFILKVTVNNVDYQPAVSSSTKKIAKSEAAKVCLKALGVLPNS</sequence>
<protein>
    <submittedName>
        <fullName evidence="5">G-patch domain</fullName>
    </submittedName>
</protein>
<feature type="region of interest" description="Disordered" evidence="2">
    <location>
        <begin position="232"/>
        <end position="417"/>
    </location>
</feature>
<feature type="domain" description="DRBM" evidence="3">
    <location>
        <begin position="754"/>
        <end position="824"/>
    </location>
</feature>
<dbReference type="Gene3D" id="3.30.160.20">
    <property type="match status" value="1"/>
</dbReference>
<organism evidence="5 6">
    <name type="scientific">Nesidiocoris tenuis</name>
    <dbReference type="NCBI Taxonomy" id="355587"/>
    <lineage>
        <taxon>Eukaryota</taxon>
        <taxon>Metazoa</taxon>
        <taxon>Ecdysozoa</taxon>
        <taxon>Arthropoda</taxon>
        <taxon>Hexapoda</taxon>
        <taxon>Insecta</taxon>
        <taxon>Pterygota</taxon>
        <taxon>Neoptera</taxon>
        <taxon>Paraneoptera</taxon>
        <taxon>Hemiptera</taxon>
        <taxon>Heteroptera</taxon>
        <taxon>Panheteroptera</taxon>
        <taxon>Cimicomorpha</taxon>
        <taxon>Miridae</taxon>
        <taxon>Dicyphina</taxon>
        <taxon>Nesidiocoris</taxon>
    </lineage>
</organism>
<feature type="compositionally biased region" description="Low complexity" evidence="2">
    <location>
        <begin position="28"/>
        <end position="40"/>
    </location>
</feature>
<dbReference type="CDD" id="cd19870">
    <property type="entry name" value="DSRM_SON-like"/>
    <property type="match status" value="1"/>
</dbReference>
<dbReference type="Pfam" id="PF01585">
    <property type="entry name" value="G-patch"/>
    <property type="match status" value="1"/>
</dbReference>
<keyword evidence="1" id="KW-0694">RNA-binding</keyword>
<dbReference type="PANTHER" id="PTHR46528">
    <property type="entry name" value="PROTEIN SON"/>
    <property type="match status" value="1"/>
</dbReference>
<evidence type="ECO:0000259" key="4">
    <source>
        <dbReference type="PROSITE" id="PS50174"/>
    </source>
</evidence>
<feature type="compositionally biased region" description="Low complexity" evidence="2">
    <location>
        <begin position="342"/>
        <end position="352"/>
    </location>
</feature>
<feature type="domain" description="G-patch" evidence="4">
    <location>
        <begin position="674"/>
        <end position="720"/>
    </location>
</feature>
<reference evidence="5 6" key="1">
    <citation type="submission" date="2023-09" db="EMBL/GenBank/DDBJ databases">
        <title>Nesidiocoris tenuis whole genome shotgun sequence.</title>
        <authorList>
            <person name="Shibata T."/>
            <person name="Shimoda M."/>
            <person name="Kobayashi T."/>
            <person name="Uehara T."/>
        </authorList>
    </citation>
    <scope>NUCLEOTIDE SEQUENCE [LARGE SCALE GENOMIC DNA]</scope>
    <source>
        <strain evidence="5 6">Japan</strain>
    </source>
</reference>
<dbReference type="InterPro" id="IPR032922">
    <property type="entry name" value="SON"/>
</dbReference>
<dbReference type="SMART" id="SM00358">
    <property type="entry name" value="DSRM"/>
    <property type="match status" value="1"/>
</dbReference>
<dbReference type="PROSITE" id="PS50174">
    <property type="entry name" value="G_PATCH"/>
    <property type="match status" value="1"/>
</dbReference>
<proteinExistence type="predicted"/>
<accession>A0ABN7B993</accession>
<evidence type="ECO:0000313" key="5">
    <source>
        <dbReference type="EMBL" id="BET00824.1"/>
    </source>
</evidence>
<name>A0ABN7B993_9HEMI</name>
<dbReference type="InterPro" id="IPR014720">
    <property type="entry name" value="dsRBD_dom"/>
</dbReference>
<feature type="compositionally biased region" description="Basic and acidic residues" evidence="2">
    <location>
        <begin position="305"/>
        <end position="334"/>
    </location>
</feature>
<feature type="region of interest" description="Disordered" evidence="2">
    <location>
        <begin position="17"/>
        <end position="109"/>
    </location>
</feature>
<dbReference type="Pfam" id="PF00035">
    <property type="entry name" value="dsrm"/>
    <property type="match status" value="1"/>
</dbReference>
<feature type="compositionally biased region" description="Basic residues" evidence="2">
    <location>
        <begin position="62"/>
        <end position="75"/>
    </location>
</feature>
<evidence type="ECO:0000259" key="3">
    <source>
        <dbReference type="PROSITE" id="PS50137"/>
    </source>
</evidence>
<dbReference type="InterPro" id="IPR000467">
    <property type="entry name" value="G_patch_dom"/>
</dbReference>
<feature type="region of interest" description="Disordered" evidence="2">
    <location>
        <begin position="536"/>
        <end position="570"/>
    </location>
</feature>
<feature type="compositionally biased region" description="Basic residues" evidence="2">
    <location>
        <begin position="292"/>
        <end position="304"/>
    </location>
</feature>
<feature type="region of interest" description="Disordered" evidence="2">
    <location>
        <begin position="479"/>
        <end position="500"/>
    </location>
</feature>
<dbReference type="EMBL" id="AP028920">
    <property type="protein sequence ID" value="BET00824.1"/>
    <property type="molecule type" value="Genomic_DNA"/>
</dbReference>
<feature type="region of interest" description="Disordered" evidence="2">
    <location>
        <begin position="153"/>
        <end position="184"/>
    </location>
</feature>
<feature type="compositionally biased region" description="Polar residues" evidence="2">
    <location>
        <begin position="560"/>
        <end position="570"/>
    </location>
</feature>
<evidence type="ECO:0000313" key="6">
    <source>
        <dbReference type="Proteomes" id="UP001307889"/>
    </source>
</evidence>
<dbReference type="SUPFAM" id="SSF54768">
    <property type="entry name" value="dsRNA-binding domain-like"/>
    <property type="match status" value="1"/>
</dbReference>
<feature type="compositionally biased region" description="Basic and acidic residues" evidence="2">
    <location>
        <begin position="233"/>
        <end position="242"/>
    </location>
</feature>
<gene>
    <name evidence="5" type="ORF">NTJ_13640</name>
</gene>
<evidence type="ECO:0000256" key="2">
    <source>
        <dbReference type="SAM" id="MobiDB-lite"/>
    </source>
</evidence>
<dbReference type="PROSITE" id="PS50137">
    <property type="entry name" value="DS_RBD"/>
    <property type="match status" value="1"/>
</dbReference>